<accession>T1H5K6</accession>
<dbReference type="Proteomes" id="UP000015102">
    <property type="component" value="Unassembled WGS sequence"/>
</dbReference>
<comment type="subunit">
    <text evidence="1">Component of the oligosaccharyltransferase (OST) complex.</text>
</comment>
<dbReference type="InterPro" id="IPR042416">
    <property type="entry name" value="OSTC"/>
</dbReference>
<keyword evidence="3" id="KW-1185">Reference proteome</keyword>
<evidence type="ECO:0000256" key="1">
    <source>
        <dbReference type="RuleBase" id="RU366060"/>
    </source>
</evidence>
<dbReference type="EnsemblMetazoa" id="MESCA011587-RA">
    <property type="protein sequence ID" value="MESCA011587-PA"/>
    <property type="gene ID" value="MESCA011587"/>
</dbReference>
<dbReference type="STRING" id="36166.T1H5K6"/>
<reference evidence="3" key="1">
    <citation type="submission" date="2013-02" db="EMBL/GenBank/DDBJ databases">
        <authorList>
            <person name="Hughes D."/>
        </authorList>
    </citation>
    <scope>NUCLEOTIDE SEQUENCE</scope>
    <source>
        <strain>Durham</strain>
        <strain evidence="3">NC isolate 2 -- Noor lab</strain>
    </source>
</reference>
<comment type="subcellular location">
    <subcellularLocation>
        <location evidence="1">Membrane</location>
        <topology evidence="1">Multi-pass membrane protein</topology>
    </subcellularLocation>
</comment>
<dbReference type="EMBL" id="CAQQ02092483">
    <property type="status" value="NOT_ANNOTATED_CDS"/>
    <property type="molecule type" value="Genomic_DNA"/>
</dbReference>
<dbReference type="EMBL" id="CAQQ02092484">
    <property type="status" value="NOT_ANNOTATED_CDS"/>
    <property type="molecule type" value="Genomic_DNA"/>
</dbReference>
<name>T1H5K6_MEGSC</name>
<comment type="function">
    <text evidence="1">Specific component of the STT3A-containing form of the oligosaccharyl transferase (OST) complex that catalyzes the initial transfer of a defined glycan (Glc(3)Man(9)GlcNAc(2) in eukaryotes) from the lipid carrier dolichol-pyrophosphate to an asparagine residue within an Asn-X-Ser/Thr consensus motif in nascent polypeptide chains, the first step in protein N-glycosylation. N-glycosylation occurs cotranslationally and the complex associates with the Sec61 complex at the channel-forming translocon complex that mediates protein translocation across the endoplasmic reticulum (ER). All subunits are required for a maximal enzyme activity.</text>
</comment>
<dbReference type="PANTHER" id="PTHR13160:SF4">
    <property type="entry name" value="OLIGOSACCHARYLTRANSFERASE COMPLEX SUBUNIT OSTC"/>
    <property type="match status" value="1"/>
</dbReference>
<comment type="similarity">
    <text evidence="1">Belongs to the OSTC family.</text>
</comment>
<evidence type="ECO:0000313" key="3">
    <source>
        <dbReference type="Proteomes" id="UP000015102"/>
    </source>
</evidence>
<reference evidence="2" key="2">
    <citation type="submission" date="2015-06" db="UniProtKB">
        <authorList>
            <consortium name="EnsemblMetazoa"/>
        </authorList>
    </citation>
    <scope>IDENTIFICATION</scope>
</reference>
<protein>
    <recommendedName>
        <fullName evidence="1">Oligosaccharyltransferase complex subunit</fullName>
    </recommendedName>
</protein>
<evidence type="ECO:0000313" key="2">
    <source>
        <dbReference type="EnsemblMetazoa" id="MESCA011587-PA"/>
    </source>
</evidence>
<dbReference type="PANTHER" id="PTHR13160">
    <property type="entry name" value="OLIGOSACCHARYLTRANSFERASE COMPLEX SUBUNIT OSTC"/>
    <property type="match status" value="1"/>
</dbReference>
<organism evidence="2 3">
    <name type="scientific">Megaselia scalaris</name>
    <name type="common">Humpbacked fly</name>
    <name type="synonym">Phora scalaris</name>
    <dbReference type="NCBI Taxonomy" id="36166"/>
    <lineage>
        <taxon>Eukaryota</taxon>
        <taxon>Metazoa</taxon>
        <taxon>Ecdysozoa</taxon>
        <taxon>Arthropoda</taxon>
        <taxon>Hexapoda</taxon>
        <taxon>Insecta</taxon>
        <taxon>Pterygota</taxon>
        <taxon>Neoptera</taxon>
        <taxon>Endopterygota</taxon>
        <taxon>Diptera</taxon>
        <taxon>Brachycera</taxon>
        <taxon>Muscomorpha</taxon>
        <taxon>Platypezoidea</taxon>
        <taxon>Phoridae</taxon>
        <taxon>Megaseliini</taxon>
        <taxon>Megaselia</taxon>
    </lineage>
</organism>
<proteinExistence type="inferred from homology"/>
<sequence>MSVVSWRHSPQPPRKCALGPLLFFDMFESLYQLPFYLIEPPNLRIRKPLWMQKPPSMIVFSTILLSYFLVTG</sequence>
<dbReference type="HOGENOM" id="CLU_2729573_0_0_1"/>
<dbReference type="AlphaFoldDB" id="T1H5K6"/>
<dbReference type="GO" id="GO:0008250">
    <property type="term" value="C:oligosaccharyltransferase complex"/>
    <property type="evidence" value="ECO:0007669"/>
    <property type="project" value="UniProtKB-UniRule"/>
</dbReference>